<dbReference type="SUPFAM" id="SSF52833">
    <property type="entry name" value="Thioredoxin-like"/>
    <property type="match status" value="1"/>
</dbReference>
<dbReference type="PANTHER" id="PTHR15337">
    <property type="entry name" value="ANTERIOR GRADIENT PROTEIN-RELATED"/>
    <property type="match status" value="1"/>
</dbReference>
<evidence type="ECO:0000313" key="4">
    <source>
        <dbReference type="Proteomes" id="UP000028521"/>
    </source>
</evidence>
<dbReference type="eggNOG" id="COG0526">
    <property type="taxonomic scope" value="Bacteria"/>
</dbReference>
<gene>
    <name evidence="3" type="ORF">IA57_09560</name>
</gene>
<dbReference type="AlphaFoldDB" id="A0A084TJ14"/>
<dbReference type="STRING" id="1197477.IA57_09560"/>
<accession>A0A084TJ14</accession>
<dbReference type="RefSeq" id="WP_036122371.1">
    <property type="nucleotide sequence ID" value="NZ_BMET01000006.1"/>
</dbReference>
<dbReference type="Gene3D" id="3.40.30.10">
    <property type="entry name" value="Glutaredoxin"/>
    <property type="match status" value="1"/>
</dbReference>
<dbReference type="PROSITE" id="PS51352">
    <property type="entry name" value="THIOREDOXIN_2"/>
    <property type="match status" value="1"/>
</dbReference>
<dbReference type="Proteomes" id="UP000028521">
    <property type="component" value="Unassembled WGS sequence"/>
</dbReference>
<dbReference type="InterPro" id="IPR051099">
    <property type="entry name" value="AGR/TXD"/>
</dbReference>
<dbReference type="InterPro" id="IPR013766">
    <property type="entry name" value="Thioredoxin_domain"/>
</dbReference>
<protein>
    <submittedName>
        <fullName evidence="3">Thiol-disulfide isomerase</fullName>
    </submittedName>
</protein>
<reference evidence="3 4" key="1">
    <citation type="journal article" date="2014" name="Genome Announc.">
        <title>Draft Genome Sequence of the Algicidal Bacterium Mangrovimonas yunxiaonensis Strain LY01.</title>
        <authorList>
            <person name="Li Y."/>
            <person name="Zhu H."/>
            <person name="Li C."/>
            <person name="Zhang H."/>
            <person name="Chen Z."/>
            <person name="Zheng W."/>
            <person name="Xu H."/>
            <person name="Zheng T."/>
        </authorList>
    </citation>
    <scope>NUCLEOTIDE SEQUENCE [LARGE SCALE GENOMIC DNA]</scope>
    <source>
        <strain evidence="3 4">LY01</strain>
    </source>
</reference>
<name>A0A084TJ14_9FLAO</name>
<organism evidence="3 4">
    <name type="scientific">Mangrovimonas yunxiaonensis</name>
    <dbReference type="NCBI Taxonomy" id="1197477"/>
    <lineage>
        <taxon>Bacteria</taxon>
        <taxon>Pseudomonadati</taxon>
        <taxon>Bacteroidota</taxon>
        <taxon>Flavobacteriia</taxon>
        <taxon>Flavobacteriales</taxon>
        <taxon>Flavobacteriaceae</taxon>
        <taxon>Mangrovimonas</taxon>
    </lineage>
</organism>
<comment type="caution">
    <text evidence="3">The sequence shown here is derived from an EMBL/GenBank/DDBJ whole genome shotgun (WGS) entry which is preliminary data.</text>
</comment>
<proteinExistence type="predicted"/>
<feature type="domain" description="Thioredoxin" evidence="2">
    <location>
        <begin position="4"/>
        <end position="143"/>
    </location>
</feature>
<dbReference type="InterPro" id="IPR036249">
    <property type="entry name" value="Thioredoxin-like_sf"/>
</dbReference>
<dbReference type="GO" id="GO:0016853">
    <property type="term" value="F:isomerase activity"/>
    <property type="evidence" value="ECO:0007669"/>
    <property type="project" value="UniProtKB-KW"/>
</dbReference>
<evidence type="ECO:0000313" key="3">
    <source>
        <dbReference type="EMBL" id="KFB00700.1"/>
    </source>
</evidence>
<keyword evidence="3" id="KW-0413">Isomerase</keyword>
<dbReference type="PANTHER" id="PTHR15337:SF11">
    <property type="entry name" value="THIOREDOXIN DOMAIN-CONTAINING PROTEIN"/>
    <property type="match status" value="1"/>
</dbReference>
<keyword evidence="1" id="KW-0732">Signal</keyword>
<sequence>MKHFIFGCFLLLFTQITLGQDWLTDFNEAKLKATNEHKPIILVFQGSDWCAPCMKLDQDIWRTQTFKDYAQSHFVLLKADFPRKKKNSLTATQQQHNNALAEKYNPNGFFPYVLVLDEKGQVKGRTGYKKTSPNDFIKLLESY</sequence>
<evidence type="ECO:0000259" key="2">
    <source>
        <dbReference type="PROSITE" id="PS51352"/>
    </source>
</evidence>
<evidence type="ECO:0000256" key="1">
    <source>
        <dbReference type="ARBA" id="ARBA00022729"/>
    </source>
</evidence>
<reference evidence="4" key="2">
    <citation type="submission" date="2014-07" db="EMBL/GenBank/DDBJ databases">
        <title>Genome sequence of Mangrovimonas yunxiaonensis.</title>
        <authorList>
            <person name="Li Y."/>
            <person name="Zheng T."/>
        </authorList>
    </citation>
    <scope>NUCLEOTIDE SEQUENCE [LARGE SCALE GENOMIC DNA]</scope>
    <source>
        <strain evidence="4">LY01</strain>
    </source>
</reference>
<dbReference type="OrthoDB" id="981626at2"/>
<dbReference type="EMBL" id="JPFK01000007">
    <property type="protein sequence ID" value="KFB00700.1"/>
    <property type="molecule type" value="Genomic_DNA"/>
</dbReference>
<keyword evidence="4" id="KW-1185">Reference proteome</keyword>
<dbReference type="Pfam" id="PF13899">
    <property type="entry name" value="Thioredoxin_7"/>
    <property type="match status" value="1"/>
</dbReference>